<evidence type="ECO:0000256" key="1">
    <source>
        <dbReference type="SAM" id="MobiDB-lite"/>
    </source>
</evidence>
<organism evidence="3 4">
    <name type="scientific">Discostella pseudostelligera</name>
    <dbReference type="NCBI Taxonomy" id="259834"/>
    <lineage>
        <taxon>Eukaryota</taxon>
        <taxon>Sar</taxon>
        <taxon>Stramenopiles</taxon>
        <taxon>Ochrophyta</taxon>
        <taxon>Bacillariophyta</taxon>
        <taxon>Coscinodiscophyceae</taxon>
        <taxon>Thalassiosirophycidae</taxon>
        <taxon>Stephanodiscales</taxon>
        <taxon>Stephanodiscaceae</taxon>
        <taxon>Discostella</taxon>
    </lineage>
</organism>
<feature type="region of interest" description="Disordered" evidence="1">
    <location>
        <begin position="1"/>
        <end position="26"/>
    </location>
</feature>
<dbReference type="Proteomes" id="UP001530293">
    <property type="component" value="Unassembled WGS sequence"/>
</dbReference>
<comment type="caution">
    <text evidence="3">The sequence shown here is derived from an EMBL/GenBank/DDBJ whole genome shotgun (WGS) entry which is preliminary data.</text>
</comment>
<keyword evidence="4" id="KW-1185">Reference proteome</keyword>
<keyword evidence="2" id="KW-0812">Transmembrane</keyword>
<dbReference type="EMBL" id="JALLBG020000268">
    <property type="protein sequence ID" value="KAL3757225.1"/>
    <property type="molecule type" value="Genomic_DNA"/>
</dbReference>
<proteinExistence type="predicted"/>
<accession>A0ABD3LZP4</accession>
<dbReference type="AlphaFoldDB" id="A0ABD3LZP4"/>
<reference evidence="3 4" key="1">
    <citation type="submission" date="2024-10" db="EMBL/GenBank/DDBJ databases">
        <title>Updated reference genomes for cyclostephanoid diatoms.</title>
        <authorList>
            <person name="Roberts W.R."/>
            <person name="Alverson A.J."/>
        </authorList>
    </citation>
    <scope>NUCLEOTIDE SEQUENCE [LARGE SCALE GENOMIC DNA]</scope>
    <source>
        <strain evidence="3 4">AJA232-27</strain>
    </source>
</reference>
<feature type="transmembrane region" description="Helical" evidence="2">
    <location>
        <begin position="36"/>
        <end position="53"/>
    </location>
</feature>
<name>A0ABD3LZP4_9STRA</name>
<evidence type="ECO:0000313" key="4">
    <source>
        <dbReference type="Proteomes" id="UP001530293"/>
    </source>
</evidence>
<protein>
    <submittedName>
        <fullName evidence="3">Uncharacterized protein</fullName>
    </submittedName>
</protein>
<sequence length="379" mass="42910">MMQNRARVRRNEEDSSAGAESTTKYHGLKGRGCRRAVSVGALIALLTLAGWRLRGYASTLVQVNPTNLIKPESIEGAEKSKDWSHCIDNPPQPRLYVEVDTKVEPLWLPAYPTSLPAIPFGDLITALTGVKNGAKNYYRSSPALKRCHNTKSNSNVQAVTCEIVHPIVPALRPHPSSQAANFGNAVLLALRNPLTAFPAYHQSKAELYHGQIGQVEEGEWIKFRDEYVGNDTNSHLFNEWKSFITEWRDMKPYHVGGYLPYEHWIDEAKGPRLVRKLSQILEAEGFPILYNNTDKPLDVGSECLWHKHILAPTLEDDKKRVGWYVPQFKIEQKDAIVDGLDQFASEIEQAQENDNMTRPRDKDLIAILRDYIEVIRQTS</sequence>
<evidence type="ECO:0000313" key="3">
    <source>
        <dbReference type="EMBL" id="KAL3757225.1"/>
    </source>
</evidence>
<gene>
    <name evidence="3" type="ORF">ACHAWU_008386</name>
</gene>
<keyword evidence="2" id="KW-1133">Transmembrane helix</keyword>
<keyword evidence="2" id="KW-0472">Membrane</keyword>
<evidence type="ECO:0000256" key="2">
    <source>
        <dbReference type="SAM" id="Phobius"/>
    </source>
</evidence>